<evidence type="ECO:0000256" key="12">
    <source>
        <dbReference type="HAMAP-Rule" id="MF_01576"/>
    </source>
</evidence>
<dbReference type="InterPro" id="IPR000672">
    <property type="entry name" value="THF_DH/CycHdrlase"/>
</dbReference>
<dbReference type="GO" id="GO:0035999">
    <property type="term" value="P:tetrahydrofolate interconversion"/>
    <property type="evidence" value="ECO:0007669"/>
    <property type="project" value="UniProtKB-UniRule"/>
</dbReference>
<dbReference type="OrthoDB" id="9803580at2"/>
<dbReference type="Pfam" id="PF02882">
    <property type="entry name" value="THF_DHG_CYH_C"/>
    <property type="match status" value="1"/>
</dbReference>
<comment type="subunit">
    <text evidence="2 12">Homodimer.</text>
</comment>
<comment type="caution">
    <text evidence="12">Lacks conserved residue(s) required for the propagation of feature annotation.</text>
</comment>
<dbReference type="PROSITE" id="PS00766">
    <property type="entry name" value="THF_DHG_CYH_1"/>
    <property type="match status" value="1"/>
</dbReference>
<dbReference type="Pfam" id="PF00763">
    <property type="entry name" value="THF_DHG_CYH"/>
    <property type="match status" value="1"/>
</dbReference>
<comment type="catalytic activity">
    <reaction evidence="12">
        <text>(6R)-5,10-methenyltetrahydrofolate + H2O = (6R)-10-formyltetrahydrofolate + H(+)</text>
        <dbReference type="Rhea" id="RHEA:23700"/>
        <dbReference type="ChEBI" id="CHEBI:15377"/>
        <dbReference type="ChEBI" id="CHEBI:15378"/>
        <dbReference type="ChEBI" id="CHEBI:57455"/>
        <dbReference type="ChEBI" id="CHEBI:195366"/>
        <dbReference type="EC" id="3.5.4.9"/>
    </reaction>
</comment>
<evidence type="ECO:0000256" key="3">
    <source>
        <dbReference type="ARBA" id="ARBA00022563"/>
    </source>
</evidence>
<keyword evidence="6 12" id="KW-0378">Hydrolase</keyword>
<organism evidence="15 16">
    <name type="scientific">Candidatus Palibaumannia cicadellinicola</name>
    <dbReference type="NCBI Taxonomy" id="186490"/>
    <lineage>
        <taxon>Bacteria</taxon>
        <taxon>Pseudomonadati</taxon>
        <taxon>Pseudomonadota</taxon>
        <taxon>Gammaproteobacteria</taxon>
        <taxon>Candidatus Palibaumannia</taxon>
    </lineage>
</organism>
<keyword evidence="5 12" id="KW-0658">Purine biosynthesis</keyword>
<accession>A0A2N4XWY2</accession>
<keyword evidence="3 12" id="KW-0554">One-carbon metabolism</keyword>
<dbReference type="GO" id="GO:0000105">
    <property type="term" value="P:L-histidine biosynthetic process"/>
    <property type="evidence" value="ECO:0007669"/>
    <property type="project" value="UniProtKB-KW"/>
</dbReference>
<dbReference type="RefSeq" id="WP_101626876.1">
    <property type="nucleotide sequence ID" value="NZ_NJPO01000083.1"/>
</dbReference>
<dbReference type="InterPro" id="IPR036291">
    <property type="entry name" value="NAD(P)-bd_dom_sf"/>
</dbReference>
<dbReference type="EC" id="3.5.4.9" evidence="12"/>
<dbReference type="CDD" id="cd01080">
    <property type="entry name" value="NAD_bind_m-THF_DH_Cyclohyd"/>
    <property type="match status" value="1"/>
</dbReference>
<comment type="pathway">
    <text evidence="1 12">One-carbon metabolism; tetrahydrofolate interconversion.</text>
</comment>
<keyword evidence="8 12" id="KW-0560">Oxidoreductase</keyword>
<dbReference type="GO" id="GO:0009086">
    <property type="term" value="P:methionine biosynthetic process"/>
    <property type="evidence" value="ECO:0007669"/>
    <property type="project" value="UniProtKB-KW"/>
</dbReference>
<evidence type="ECO:0000256" key="11">
    <source>
        <dbReference type="ARBA" id="ARBA00023268"/>
    </source>
</evidence>
<dbReference type="UniPathway" id="UPA00193"/>
<comment type="caution">
    <text evidence="15">The sequence shown here is derived from an EMBL/GenBank/DDBJ whole genome shotgun (WGS) entry which is preliminary data.</text>
</comment>
<dbReference type="PANTHER" id="PTHR48099">
    <property type="entry name" value="C-1-TETRAHYDROFOLATE SYNTHASE, CYTOPLASMIC-RELATED"/>
    <property type="match status" value="1"/>
</dbReference>
<feature type="domain" description="Tetrahydrofolate dehydrogenase/cyclohydrolase NAD(P)-binding" evidence="14">
    <location>
        <begin position="140"/>
        <end position="281"/>
    </location>
</feature>
<dbReference type="Proteomes" id="UP000234253">
    <property type="component" value="Unassembled WGS sequence"/>
</dbReference>
<evidence type="ECO:0000259" key="13">
    <source>
        <dbReference type="Pfam" id="PF00763"/>
    </source>
</evidence>
<protein>
    <recommendedName>
        <fullName evidence="12">Bifunctional protein FolD</fullName>
    </recommendedName>
    <domain>
        <recommendedName>
            <fullName evidence="12">Methylenetetrahydrofolate dehydrogenase</fullName>
            <ecNumber evidence="12">1.5.1.5</ecNumber>
        </recommendedName>
    </domain>
    <domain>
        <recommendedName>
            <fullName evidence="12">Methenyltetrahydrofolate cyclohydrolase</fullName>
            <ecNumber evidence="12">3.5.4.9</ecNumber>
        </recommendedName>
    </domain>
</protein>
<dbReference type="InterPro" id="IPR046346">
    <property type="entry name" value="Aminoacid_DH-like_N_sf"/>
</dbReference>
<dbReference type="Gene3D" id="3.40.50.10860">
    <property type="entry name" value="Leucine Dehydrogenase, chain A, domain 1"/>
    <property type="match status" value="1"/>
</dbReference>
<dbReference type="NCBIfam" id="NF008058">
    <property type="entry name" value="PRK10792.1"/>
    <property type="match status" value="1"/>
</dbReference>
<dbReference type="GO" id="GO:0006164">
    <property type="term" value="P:purine nucleotide biosynthetic process"/>
    <property type="evidence" value="ECO:0007669"/>
    <property type="project" value="UniProtKB-KW"/>
</dbReference>
<name>A0A2N4XWY2_9GAMM</name>
<dbReference type="PROSITE" id="PS00767">
    <property type="entry name" value="THF_DHG_CYH_2"/>
    <property type="match status" value="1"/>
</dbReference>
<feature type="domain" description="Tetrahydrofolate dehydrogenase/cyclohydrolase catalytic" evidence="13">
    <location>
        <begin position="6"/>
        <end position="121"/>
    </location>
</feature>
<evidence type="ECO:0000256" key="5">
    <source>
        <dbReference type="ARBA" id="ARBA00022755"/>
    </source>
</evidence>
<gene>
    <name evidence="12" type="primary">folD</name>
    <name evidence="15" type="ORF">CEX73_01725</name>
</gene>
<dbReference type="SUPFAM" id="SSF53223">
    <property type="entry name" value="Aminoacid dehydrogenase-like, N-terminal domain"/>
    <property type="match status" value="1"/>
</dbReference>
<proteinExistence type="inferred from homology"/>
<dbReference type="InterPro" id="IPR020867">
    <property type="entry name" value="THF_DH/CycHdrlase_CS"/>
</dbReference>
<dbReference type="InterPro" id="IPR020631">
    <property type="entry name" value="THF_DH/CycHdrlase_NAD-bd_dom"/>
</dbReference>
<dbReference type="GO" id="GO:0005829">
    <property type="term" value="C:cytosol"/>
    <property type="evidence" value="ECO:0007669"/>
    <property type="project" value="TreeGrafter"/>
</dbReference>
<dbReference type="FunFam" id="3.40.50.720:FF:000006">
    <property type="entry name" value="Bifunctional protein FolD"/>
    <property type="match status" value="1"/>
</dbReference>
<dbReference type="EC" id="1.5.1.5" evidence="12"/>
<dbReference type="GO" id="GO:0004477">
    <property type="term" value="F:methenyltetrahydrofolate cyclohydrolase activity"/>
    <property type="evidence" value="ECO:0007669"/>
    <property type="project" value="UniProtKB-UniRule"/>
</dbReference>
<comment type="similarity">
    <text evidence="12">Belongs to the tetrahydrofolate dehydrogenase/cyclohydrolase family.</text>
</comment>
<evidence type="ECO:0000256" key="8">
    <source>
        <dbReference type="ARBA" id="ARBA00023002"/>
    </source>
</evidence>
<sequence length="292" mass="31531">MVAQIIDGKKVAQQIKKEVAQQVQVRLQAGKIVPCLAVILVGCDSASQIYVANKRKACEDIGLISLLYDLPNTVSETELLVLIDQLNVDHRVDGILVQLPLPVGIDNIRVLERIAPYKDVDGFHPYNVGRLCQRAPLLRPCTPRGIITLLERYNINTVGLNAVVVGASNIVGRPMGMELLLAGCTVTITHRFTRNLPQYITNADLLVVAVGKAGFIPGSWIKPGAVVIDVGINCLDSGKVVGDVDFVCAVERAAYITPVPGGVGPMTVATLIQNTLQACEDYRSREHIIPKA</sequence>
<dbReference type="InterPro" id="IPR020630">
    <property type="entry name" value="THF_DH/CycHdrlase_cat_dom"/>
</dbReference>
<comment type="function">
    <text evidence="12">Catalyzes the oxidation of 5,10-methylenetetrahydrofolate to 5,10-methenyltetrahydrofolate and then the hydrolysis of 5,10-methenyltetrahydrofolate to 10-formyltetrahydrofolate.</text>
</comment>
<dbReference type="SUPFAM" id="SSF51735">
    <property type="entry name" value="NAD(P)-binding Rossmann-fold domains"/>
    <property type="match status" value="1"/>
</dbReference>
<keyword evidence="9 12" id="KW-0368">Histidine biosynthesis</keyword>
<dbReference type="PRINTS" id="PR00085">
    <property type="entry name" value="THFDHDRGNASE"/>
</dbReference>
<evidence type="ECO:0000256" key="6">
    <source>
        <dbReference type="ARBA" id="ARBA00022801"/>
    </source>
</evidence>
<dbReference type="FunFam" id="3.40.50.10860:FF:000005">
    <property type="entry name" value="C-1-tetrahydrofolate synthase, cytoplasmic, putative"/>
    <property type="match status" value="1"/>
</dbReference>
<evidence type="ECO:0000259" key="14">
    <source>
        <dbReference type="Pfam" id="PF02882"/>
    </source>
</evidence>
<feature type="binding site" evidence="12">
    <location>
        <position position="232"/>
    </location>
    <ligand>
        <name>NADP(+)</name>
        <dbReference type="ChEBI" id="CHEBI:58349"/>
    </ligand>
</feature>
<comment type="catalytic activity">
    <reaction evidence="12">
        <text>(6R)-5,10-methylene-5,6,7,8-tetrahydrofolate + NADP(+) = (6R)-5,10-methenyltetrahydrofolate + NADPH</text>
        <dbReference type="Rhea" id="RHEA:22812"/>
        <dbReference type="ChEBI" id="CHEBI:15636"/>
        <dbReference type="ChEBI" id="CHEBI:57455"/>
        <dbReference type="ChEBI" id="CHEBI:57783"/>
        <dbReference type="ChEBI" id="CHEBI:58349"/>
        <dbReference type="EC" id="1.5.1.5"/>
    </reaction>
</comment>
<evidence type="ECO:0000256" key="7">
    <source>
        <dbReference type="ARBA" id="ARBA00022857"/>
    </source>
</evidence>
<dbReference type="HAMAP" id="MF_01576">
    <property type="entry name" value="THF_DHG_CYH"/>
    <property type="match status" value="1"/>
</dbReference>
<keyword evidence="10 12" id="KW-0486">Methionine biosynthesis</keyword>
<evidence type="ECO:0000256" key="9">
    <source>
        <dbReference type="ARBA" id="ARBA00023102"/>
    </source>
</evidence>
<dbReference type="AlphaFoldDB" id="A0A2N4XWY2"/>
<reference evidence="15 16" key="1">
    <citation type="submission" date="2017-06" db="EMBL/GenBank/DDBJ databases">
        <title>Metabolic interaction between xylem feeders and their symbionts.</title>
        <authorList>
            <person name="Chouaia B."/>
        </authorList>
    </citation>
    <scope>NUCLEOTIDE SEQUENCE [LARGE SCALE GENOMIC DNA]</scope>
    <source>
        <strain evidence="15 16">Gra</strain>
    </source>
</reference>
<feature type="binding site" evidence="12">
    <location>
        <begin position="166"/>
        <end position="168"/>
    </location>
    <ligand>
        <name>NADP(+)</name>
        <dbReference type="ChEBI" id="CHEBI:58349"/>
    </ligand>
</feature>
<keyword evidence="7 12" id="KW-0521">NADP</keyword>
<evidence type="ECO:0000256" key="4">
    <source>
        <dbReference type="ARBA" id="ARBA00022605"/>
    </source>
</evidence>
<evidence type="ECO:0000313" key="16">
    <source>
        <dbReference type="Proteomes" id="UP000234253"/>
    </source>
</evidence>
<evidence type="ECO:0000256" key="2">
    <source>
        <dbReference type="ARBA" id="ARBA00011738"/>
    </source>
</evidence>
<keyword evidence="11 12" id="KW-0511">Multifunctional enzyme</keyword>
<keyword evidence="4 12" id="KW-0028">Amino-acid biosynthesis</keyword>
<dbReference type="PANTHER" id="PTHR48099:SF5">
    <property type="entry name" value="C-1-TETRAHYDROFOLATE SYNTHASE, CYTOPLASMIC"/>
    <property type="match status" value="1"/>
</dbReference>
<evidence type="ECO:0000256" key="1">
    <source>
        <dbReference type="ARBA" id="ARBA00004777"/>
    </source>
</evidence>
<dbReference type="Gene3D" id="3.40.50.720">
    <property type="entry name" value="NAD(P)-binding Rossmann-like Domain"/>
    <property type="match status" value="1"/>
</dbReference>
<evidence type="ECO:0000256" key="10">
    <source>
        <dbReference type="ARBA" id="ARBA00023167"/>
    </source>
</evidence>
<evidence type="ECO:0000313" key="15">
    <source>
        <dbReference type="EMBL" id="PLK58728.1"/>
    </source>
</evidence>
<dbReference type="EMBL" id="NJPO01000083">
    <property type="protein sequence ID" value="PLK58728.1"/>
    <property type="molecule type" value="Genomic_DNA"/>
</dbReference>
<dbReference type="GO" id="GO:0004488">
    <property type="term" value="F:methylenetetrahydrofolate dehydrogenase (NADP+) activity"/>
    <property type="evidence" value="ECO:0007669"/>
    <property type="project" value="UniProtKB-UniRule"/>
</dbReference>